<dbReference type="PANTHER" id="PTHR20974:SF0">
    <property type="entry name" value="UPF0585 PROTEIN CG18661"/>
    <property type="match status" value="1"/>
</dbReference>
<dbReference type="PANTHER" id="PTHR20974">
    <property type="entry name" value="UPF0585 PROTEIN CG18661"/>
    <property type="match status" value="1"/>
</dbReference>
<comment type="caution">
    <text evidence="2">The sequence shown here is derived from an EMBL/GenBank/DDBJ whole genome shotgun (WGS) entry which is preliminary data.</text>
</comment>
<dbReference type="InterPro" id="IPR029063">
    <property type="entry name" value="SAM-dependent_MTases_sf"/>
</dbReference>
<evidence type="ECO:0000313" key="3">
    <source>
        <dbReference type="Proteomes" id="UP000283003"/>
    </source>
</evidence>
<accession>A0A437GV23</accession>
<evidence type="ECO:0000313" key="2">
    <source>
        <dbReference type="EMBL" id="RVQ65472.1"/>
    </source>
</evidence>
<dbReference type="Pfam" id="PF06080">
    <property type="entry name" value="DUF938"/>
    <property type="match status" value="1"/>
</dbReference>
<proteinExistence type="predicted"/>
<feature type="region of interest" description="Disordered" evidence="1">
    <location>
        <begin position="1"/>
        <end position="22"/>
    </location>
</feature>
<dbReference type="Gene3D" id="3.40.50.150">
    <property type="entry name" value="Vaccinia Virus protein VP39"/>
    <property type="match status" value="1"/>
</dbReference>
<keyword evidence="3" id="KW-1185">Reference proteome</keyword>
<dbReference type="AlphaFoldDB" id="A0A437GV23"/>
<sequence>MSDAGSEPQPFELGPGAGKQHAPATLRNREPIAAMLVELLPKTGTVLEIASGTGEHVVHFARCFPDLTWQPTDVSADALRSIAAWRDDTGLDNILPPHQLDLTSGVWPAIKVDAIFCANMTHIAPWAATVGLFEGARQILKRDGALILYGPFFERDVGTAPSNLSFDLSLRARDPNWGLRDLAQVDKLAVEHGMRRTRRISMPANNLMLVYQAS</sequence>
<name>A0A437GV23_9SPHN</name>
<reference evidence="2 3" key="1">
    <citation type="submission" date="2018-12" db="EMBL/GenBank/DDBJ databases">
        <title>Croceicoccus ponticola sp. nov., a lipolytic bacterium isolated from seawater.</title>
        <authorList>
            <person name="Yoon J.-H."/>
        </authorList>
    </citation>
    <scope>NUCLEOTIDE SEQUENCE [LARGE SCALE GENOMIC DNA]</scope>
    <source>
        <strain evidence="2 3">GM-16</strain>
    </source>
</reference>
<organism evidence="2 3">
    <name type="scientific">Croceicoccus ponticola</name>
    <dbReference type="NCBI Taxonomy" id="2217664"/>
    <lineage>
        <taxon>Bacteria</taxon>
        <taxon>Pseudomonadati</taxon>
        <taxon>Pseudomonadota</taxon>
        <taxon>Alphaproteobacteria</taxon>
        <taxon>Sphingomonadales</taxon>
        <taxon>Erythrobacteraceae</taxon>
        <taxon>Croceicoccus</taxon>
    </lineage>
</organism>
<gene>
    <name evidence="2" type="ORF">EKN06_13120</name>
</gene>
<dbReference type="SUPFAM" id="SSF53335">
    <property type="entry name" value="S-adenosyl-L-methionine-dependent methyltransferases"/>
    <property type="match status" value="1"/>
</dbReference>
<dbReference type="Proteomes" id="UP000283003">
    <property type="component" value="Unassembled WGS sequence"/>
</dbReference>
<dbReference type="OrthoDB" id="5525831at2"/>
<evidence type="ECO:0000256" key="1">
    <source>
        <dbReference type="SAM" id="MobiDB-lite"/>
    </source>
</evidence>
<protein>
    <submittedName>
        <fullName evidence="2">DUF938 domain-containing protein</fullName>
    </submittedName>
</protein>
<dbReference type="EMBL" id="RXOL01000007">
    <property type="protein sequence ID" value="RVQ65472.1"/>
    <property type="molecule type" value="Genomic_DNA"/>
</dbReference>
<dbReference type="InterPro" id="IPR010342">
    <property type="entry name" value="DUF938"/>
</dbReference>